<accession>A0A0F0KGV8</accession>
<dbReference type="KEGG" id="mfol:DXT68_09825"/>
<name>A0A0F0KGV8_9MICO</name>
<dbReference type="PATRIC" id="fig|104336.4.peg.2313"/>
<evidence type="ECO:0000313" key="2">
    <source>
        <dbReference type="Proteomes" id="UP000033572"/>
    </source>
</evidence>
<proteinExistence type="predicted"/>
<dbReference type="EMBL" id="JYIU01000044">
    <property type="protein sequence ID" value="KJL20093.1"/>
    <property type="molecule type" value="Genomic_DNA"/>
</dbReference>
<reference evidence="1 2" key="1">
    <citation type="submission" date="2015-02" db="EMBL/GenBank/DDBJ databases">
        <title>Draft genome sequences of ten Microbacterium spp. with emphasis on heavy metal contaminated environments.</title>
        <authorList>
            <person name="Corretto E."/>
        </authorList>
    </citation>
    <scope>NUCLEOTIDE SEQUENCE [LARGE SCALE GENOMIC DNA]</scope>
    <source>
        <strain evidence="1 2">DSM 12966</strain>
    </source>
</reference>
<comment type="caution">
    <text evidence="1">The sequence shown here is derived from an EMBL/GenBank/DDBJ whole genome shotgun (WGS) entry which is preliminary data.</text>
</comment>
<gene>
    <name evidence="1" type="ORF">RN50_02272</name>
</gene>
<protein>
    <submittedName>
        <fullName evidence="1">Uncharacterized protein</fullName>
    </submittedName>
</protein>
<dbReference type="Proteomes" id="UP000033572">
    <property type="component" value="Unassembled WGS sequence"/>
</dbReference>
<keyword evidence="2" id="KW-1185">Reference proteome</keyword>
<dbReference type="AlphaFoldDB" id="A0A0F0KGV8"/>
<evidence type="ECO:0000313" key="1">
    <source>
        <dbReference type="EMBL" id="KJL20093.1"/>
    </source>
</evidence>
<dbReference type="GeneID" id="94444694"/>
<sequence>MLSIDSFRALDTTRIFAMMTTQYFAEEDLLLQQFPPKFAVNRGMGGRGVERFAGLRDVGAIDS</sequence>
<organism evidence="1 2">
    <name type="scientific">Microbacterium foliorum</name>
    <dbReference type="NCBI Taxonomy" id="104336"/>
    <lineage>
        <taxon>Bacteria</taxon>
        <taxon>Bacillati</taxon>
        <taxon>Actinomycetota</taxon>
        <taxon>Actinomycetes</taxon>
        <taxon>Micrococcales</taxon>
        <taxon>Microbacteriaceae</taxon>
        <taxon>Microbacterium</taxon>
    </lineage>
</organism>
<dbReference type="RefSeq" id="WP_045254613.1">
    <property type="nucleotide sequence ID" value="NZ_CP031425.1"/>
</dbReference>